<comment type="caution">
    <text evidence="3">The sequence shown here is derived from an EMBL/GenBank/DDBJ whole genome shotgun (WGS) entry which is preliminary data.</text>
</comment>
<dbReference type="EMBL" id="RWGY01000031">
    <property type="protein sequence ID" value="TVU14371.1"/>
    <property type="molecule type" value="Genomic_DNA"/>
</dbReference>
<dbReference type="SUPFAM" id="SSF81383">
    <property type="entry name" value="F-box domain"/>
    <property type="match status" value="1"/>
</dbReference>
<feature type="domain" description="F-box" evidence="2">
    <location>
        <begin position="14"/>
        <end position="52"/>
    </location>
</feature>
<sequence>MAGISSKRCTSDRLSTLPDAVLHSIMSFLTSRLAVQTSMLSPRWRDLWRSAPCLDIDSREFDGGNTAVNAYEADDKAWAKLEEFTYNVLMDHRPLRSGAREIPAARRHEASRRGRRQVDPPQDQVSPSRARDQFGKHKQPAQAASSGTCDLLPPEKVVPLRRELGRWLR</sequence>
<dbReference type="PANTHER" id="PTHR34223">
    <property type="entry name" value="OS11G0201299 PROTEIN"/>
    <property type="match status" value="1"/>
</dbReference>
<dbReference type="Pfam" id="PF00646">
    <property type="entry name" value="F-box"/>
    <property type="match status" value="1"/>
</dbReference>
<dbReference type="Gene3D" id="1.20.1280.50">
    <property type="match status" value="1"/>
</dbReference>
<keyword evidence="4" id="KW-1185">Reference proteome</keyword>
<dbReference type="OrthoDB" id="677997at2759"/>
<evidence type="ECO:0000313" key="4">
    <source>
        <dbReference type="Proteomes" id="UP000324897"/>
    </source>
</evidence>
<dbReference type="AlphaFoldDB" id="A0A5J9TUN4"/>
<dbReference type="PANTHER" id="PTHR34223:SF51">
    <property type="entry name" value="OS06G0556300 PROTEIN"/>
    <property type="match status" value="1"/>
</dbReference>
<proteinExistence type="predicted"/>
<dbReference type="Gramene" id="TVU14371">
    <property type="protein sequence ID" value="TVU14371"/>
    <property type="gene ID" value="EJB05_37834"/>
</dbReference>
<dbReference type="Proteomes" id="UP000324897">
    <property type="component" value="Unassembled WGS sequence"/>
</dbReference>
<dbReference type="InterPro" id="IPR036047">
    <property type="entry name" value="F-box-like_dom_sf"/>
</dbReference>
<feature type="region of interest" description="Disordered" evidence="1">
    <location>
        <begin position="99"/>
        <end position="154"/>
    </location>
</feature>
<dbReference type="InterPro" id="IPR001810">
    <property type="entry name" value="F-box_dom"/>
</dbReference>
<accession>A0A5J9TUN4</accession>
<evidence type="ECO:0000313" key="3">
    <source>
        <dbReference type="EMBL" id="TVU14371.1"/>
    </source>
</evidence>
<name>A0A5J9TUN4_9POAL</name>
<reference evidence="3 4" key="1">
    <citation type="journal article" date="2019" name="Sci. Rep.">
        <title>A high-quality genome of Eragrostis curvula grass provides insights into Poaceae evolution and supports new strategies to enhance forage quality.</title>
        <authorList>
            <person name="Carballo J."/>
            <person name="Santos B.A.C.M."/>
            <person name="Zappacosta D."/>
            <person name="Garbus I."/>
            <person name="Selva J.P."/>
            <person name="Gallo C.A."/>
            <person name="Diaz A."/>
            <person name="Albertini E."/>
            <person name="Caccamo M."/>
            <person name="Echenique V."/>
        </authorList>
    </citation>
    <scope>NUCLEOTIDE SEQUENCE [LARGE SCALE GENOMIC DNA]</scope>
    <source>
        <strain evidence="4">cv. Victoria</strain>
        <tissue evidence="3">Leaf</tissue>
    </source>
</reference>
<dbReference type="InterPro" id="IPR053197">
    <property type="entry name" value="F-box_SCFL_complex_component"/>
</dbReference>
<organism evidence="3 4">
    <name type="scientific">Eragrostis curvula</name>
    <name type="common">weeping love grass</name>
    <dbReference type="NCBI Taxonomy" id="38414"/>
    <lineage>
        <taxon>Eukaryota</taxon>
        <taxon>Viridiplantae</taxon>
        <taxon>Streptophyta</taxon>
        <taxon>Embryophyta</taxon>
        <taxon>Tracheophyta</taxon>
        <taxon>Spermatophyta</taxon>
        <taxon>Magnoliopsida</taxon>
        <taxon>Liliopsida</taxon>
        <taxon>Poales</taxon>
        <taxon>Poaceae</taxon>
        <taxon>PACMAD clade</taxon>
        <taxon>Chloridoideae</taxon>
        <taxon>Eragrostideae</taxon>
        <taxon>Eragrostidinae</taxon>
        <taxon>Eragrostis</taxon>
    </lineage>
</organism>
<feature type="compositionally biased region" description="Basic and acidic residues" evidence="1">
    <location>
        <begin position="103"/>
        <end position="118"/>
    </location>
</feature>
<evidence type="ECO:0000259" key="2">
    <source>
        <dbReference type="Pfam" id="PF00646"/>
    </source>
</evidence>
<protein>
    <recommendedName>
        <fullName evidence="2">F-box domain-containing protein</fullName>
    </recommendedName>
</protein>
<dbReference type="CDD" id="cd22160">
    <property type="entry name" value="F-box_AtFBL13-like"/>
    <property type="match status" value="1"/>
</dbReference>
<dbReference type="InterPro" id="IPR053781">
    <property type="entry name" value="F-box_AtFBL13-like"/>
</dbReference>
<feature type="non-terminal residue" evidence="3">
    <location>
        <position position="1"/>
    </location>
</feature>
<gene>
    <name evidence="3" type="ORF">EJB05_37834</name>
</gene>
<evidence type="ECO:0000256" key="1">
    <source>
        <dbReference type="SAM" id="MobiDB-lite"/>
    </source>
</evidence>